<dbReference type="Pfam" id="PF01510">
    <property type="entry name" value="Amidase_2"/>
    <property type="match status" value="1"/>
</dbReference>
<dbReference type="PANTHER" id="PTHR11022:SF41">
    <property type="entry name" value="PEPTIDOGLYCAN-RECOGNITION PROTEIN LC-RELATED"/>
    <property type="match status" value="1"/>
</dbReference>
<evidence type="ECO:0000313" key="2">
    <source>
        <dbReference type="EMBL" id="GAI39017.1"/>
    </source>
</evidence>
<comment type="caution">
    <text evidence="2">The sequence shown here is derived from an EMBL/GenBank/DDBJ whole genome shotgun (WGS) entry which is preliminary data.</text>
</comment>
<protein>
    <recommendedName>
        <fullName evidence="1">N-acetylmuramoyl-L-alanine amidase domain-containing protein</fullName>
    </recommendedName>
</protein>
<name>X1N4U3_9ZZZZ</name>
<dbReference type="SUPFAM" id="SSF55846">
    <property type="entry name" value="N-acetylmuramoyl-L-alanine amidase-like"/>
    <property type="match status" value="1"/>
</dbReference>
<evidence type="ECO:0000259" key="1">
    <source>
        <dbReference type="Pfam" id="PF01510"/>
    </source>
</evidence>
<gene>
    <name evidence="2" type="ORF">S06H3_38741</name>
</gene>
<reference evidence="2" key="1">
    <citation type="journal article" date="2014" name="Front. Microbiol.">
        <title>High frequency of phylogenetically diverse reductive dehalogenase-homologous genes in deep subseafloor sedimentary metagenomes.</title>
        <authorList>
            <person name="Kawai M."/>
            <person name="Futagami T."/>
            <person name="Toyoda A."/>
            <person name="Takaki Y."/>
            <person name="Nishi S."/>
            <person name="Hori S."/>
            <person name="Arai W."/>
            <person name="Tsubouchi T."/>
            <person name="Morono Y."/>
            <person name="Uchiyama I."/>
            <person name="Ito T."/>
            <person name="Fujiyama A."/>
            <person name="Inagaki F."/>
            <person name="Takami H."/>
        </authorList>
    </citation>
    <scope>NUCLEOTIDE SEQUENCE</scope>
    <source>
        <strain evidence="2">Expedition CK06-06</strain>
    </source>
</reference>
<dbReference type="GO" id="GO:0009253">
    <property type="term" value="P:peptidoglycan catabolic process"/>
    <property type="evidence" value="ECO:0007669"/>
    <property type="project" value="InterPro"/>
</dbReference>
<feature type="non-terminal residue" evidence="2">
    <location>
        <position position="1"/>
    </location>
</feature>
<dbReference type="Gene3D" id="2.60.40.10">
    <property type="entry name" value="Immunoglobulins"/>
    <property type="match status" value="1"/>
</dbReference>
<dbReference type="InterPro" id="IPR015510">
    <property type="entry name" value="PGRP"/>
</dbReference>
<dbReference type="InterPro" id="IPR013783">
    <property type="entry name" value="Ig-like_fold"/>
</dbReference>
<dbReference type="AlphaFoldDB" id="X1N4U3"/>
<feature type="domain" description="N-acetylmuramoyl-L-alanine amidase" evidence="1">
    <location>
        <begin position="2"/>
        <end position="93"/>
    </location>
</feature>
<dbReference type="InterPro" id="IPR002502">
    <property type="entry name" value="Amidase_domain"/>
</dbReference>
<dbReference type="Gene3D" id="3.40.80.10">
    <property type="entry name" value="Peptidoglycan recognition protein-like"/>
    <property type="match status" value="1"/>
</dbReference>
<dbReference type="EMBL" id="BARV01023636">
    <property type="protein sequence ID" value="GAI39017.1"/>
    <property type="molecule type" value="Genomic_DNA"/>
</dbReference>
<feature type="non-terminal residue" evidence="2">
    <location>
        <position position="268"/>
    </location>
</feature>
<proteinExistence type="predicted"/>
<accession>X1N4U3</accession>
<dbReference type="GO" id="GO:0008745">
    <property type="term" value="F:N-acetylmuramoyl-L-alanine amidase activity"/>
    <property type="evidence" value="ECO:0007669"/>
    <property type="project" value="InterPro"/>
</dbReference>
<dbReference type="InterPro" id="IPR036505">
    <property type="entry name" value="Amidase/PGRP_sf"/>
</dbReference>
<sequence length="268" mass="29060">NGVIYEGRAGGENAIGAHFSGHNSGTMGVSIMGTYISISPSTAAFENLLEILSWKCSESSIDPLGISFHASSQLTLYNICGHRNGGNTECPGQRLYDLLPLIREEVAIGAPLASPLLVTPEYSSKNLHLPIEFSWNQVDGAAGYRLYVSNSLTGWYSLDGFDMDSIVYDSGTLPGNSTTHLWAPADPGVLQPAKLYYWSVQSEGENGPGFAASPFKFITGLTAPETFEPELMMVDNTPVMRFDWGKVDRATHYRIMVSKSDSGFDPDT</sequence>
<organism evidence="2">
    <name type="scientific">marine sediment metagenome</name>
    <dbReference type="NCBI Taxonomy" id="412755"/>
    <lineage>
        <taxon>unclassified sequences</taxon>
        <taxon>metagenomes</taxon>
        <taxon>ecological metagenomes</taxon>
    </lineage>
</organism>
<dbReference type="PANTHER" id="PTHR11022">
    <property type="entry name" value="PEPTIDOGLYCAN RECOGNITION PROTEIN"/>
    <property type="match status" value="1"/>
</dbReference>